<evidence type="ECO:0000313" key="1">
    <source>
        <dbReference type="EMBL" id="VEH16384.1"/>
    </source>
</evidence>
<dbReference type="EMBL" id="LR134384">
    <property type="protein sequence ID" value="VEH16384.1"/>
    <property type="molecule type" value="Genomic_DNA"/>
</dbReference>
<accession>A0A448L8T1</accession>
<protein>
    <submittedName>
        <fullName evidence="1">Uncharacterized protein</fullName>
    </submittedName>
</protein>
<proteinExistence type="predicted"/>
<dbReference type="Proteomes" id="UP000274578">
    <property type="component" value="Chromosome 1"/>
</dbReference>
<dbReference type="AlphaFoldDB" id="A0A448L8T1"/>
<evidence type="ECO:0000313" key="2">
    <source>
        <dbReference type="Proteomes" id="UP000274578"/>
    </source>
</evidence>
<gene>
    <name evidence="1" type="ORF">NCTC13071_02409</name>
</gene>
<reference evidence="1 2" key="1">
    <citation type="submission" date="2018-12" db="EMBL/GenBank/DDBJ databases">
        <authorList>
            <consortium name="Pathogen Informatics"/>
        </authorList>
    </citation>
    <scope>NUCLEOTIDE SEQUENCE [LARGE SCALE GENOMIC DNA]</scope>
    <source>
        <strain evidence="1 2">NCTC13071</strain>
    </source>
</reference>
<sequence length="34" mass="3816">MQIVLFFLNFRNDVFSACNLGLIVVSSASNHLVF</sequence>
<organism evidence="1 2">
    <name type="scientific">Segatella oris</name>
    <dbReference type="NCBI Taxonomy" id="28135"/>
    <lineage>
        <taxon>Bacteria</taxon>
        <taxon>Pseudomonadati</taxon>
        <taxon>Bacteroidota</taxon>
        <taxon>Bacteroidia</taxon>
        <taxon>Bacteroidales</taxon>
        <taxon>Prevotellaceae</taxon>
        <taxon>Segatella</taxon>
    </lineage>
</organism>
<dbReference type="KEGG" id="poc:NCTC13071_02409"/>
<name>A0A448L8T1_9BACT</name>